<dbReference type="OrthoDB" id="192359at2"/>
<dbReference type="Pfam" id="PF01909">
    <property type="entry name" value="NTP_transf_2"/>
    <property type="match status" value="1"/>
</dbReference>
<proteinExistence type="predicted"/>
<dbReference type="STRING" id="512399.A8709_27335"/>
<dbReference type="InterPro" id="IPR002934">
    <property type="entry name" value="Polymerase_NTP_transf_dom"/>
</dbReference>
<protein>
    <recommendedName>
        <fullName evidence="1">Polymerase nucleotidyl transferase domain-containing protein</fullName>
    </recommendedName>
</protein>
<evidence type="ECO:0000313" key="2">
    <source>
        <dbReference type="EMBL" id="OCT17248.1"/>
    </source>
</evidence>
<keyword evidence="3" id="KW-1185">Reference proteome</keyword>
<accession>A0A1C1A9E9</accession>
<reference evidence="3" key="1">
    <citation type="submission" date="2016-05" db="EMBL/GenBank/DDBJ databases">
        <title>Paenibacillus oryzae. sp. nov., isolated from the rice root.</title>
        <authorList>
            <person name="Zhang J."/>
            <person name="Zhang X."/>
        </authorList>
    </citation>
    <scope>NUCLEOTIDE SEQUENCE [LARGE SCALE GENOMIC DNA]</scope>
    <source>
        <strain evidence="3">KCTC13222</strain>
    </source>
</reference>
<evidence type="ECO:0000313" key="3">
    <source>
        <dbReference type="Proteomes" id="UP000093309"/>
    </source>
</evidence>
<sequence>MYPHHQTAINMVTNKLKAKEEILAVIVGGSVAHGFAKEDSDIDLMLVVSDDGYLSLLARGDIHYHETESTPYDGGYVDGKYTSVSYIKKVAESGSEPARFAFKDAIVSYSEINGLEELVKAASRYPIERKNEVLEKFHAQFEGWRWMFYEGLKKNESYVIEFSVTNFVLFAGRLILSCNEVVYPYHKWFMKVLEGVTNKPDDLVLRMNNVLKHKSKENVEALYESVTQFHPWPKSEKGWHIRFMLDSELNWMTGHVPVADI</sequence>
<comment type="caution">
    <text evidence="2">The sequence shown here is derived from an EMBL/GenBank/DDBJ whole genome shotgun (WGS) entry which is preliminary data.</text>
</comment>
<dbReference type="EMBL" id="LYPC01000001">
    <property type="protein sequence ID" value="OCT17248.1"/>
    <property type="molecule type" value="Genomic_DNA"/>
</dbReference>
<dbReference type="RefSeq" id="WP_065850193.1">
    <property type="nucleotide sequence ID" value="NZ_LYPC01000001.1"/>
</dbReference>
<evidence type="ECO:0000259" key="1">
    <source>
        <dbReference type="Pfam" id="PF01909"/>
    </source>
</evidence>
<dbReference type="SUPFAM" id="SSF81301">
    <property type="entry name" value="Nucleotidyltransferase"/>
    <property type="match status" value="1"/>
</dbReference>
<dbReference type="CDD" id="cd05403">
    <property type="entry name" value="NT_KNTase_like"/>
    <property type="match status" value="1"/>
</dbReference>
<feature type="domain" description="Polymerase nucleotidyl transferase" evidence="1">
    <location>
        <begin position="13"/>
        <end position="62"/>
    </location>
</feature>
<dbReference type="Gene3D" id="3.30.460.10">
    <property type="entry name" value="Beta Polymerase, domain 2"/>
    <property type="match status" value="1"/>
</dbReference>
<dbReference type="InterPro" id="IPR043519">
    <property type="entry name" value="NT_sf"/>
</dbReference>
<dbReference type="AlphaFoldDB" id="A0A1C1A9E9"/>
<dbReference type="Proteomes" id="UP000093309">
    <property type="component" value="Unassembled WGS sequence"/>
</dbReference>
<organism evidence="2 3">
    <name type="scientific">Paenibacillus pectinilyticus</name>
    <dbReference type="NCBI Taxonomy" id="512399"/>
    <lineage>
        <taxon>Bacteria</taxon>
        <taxon>Bacillati</taxon>
        <taxon>Bacillota</taxon>
        <taxon>Bacilli</taxon>
        <taxon>Bacillales</taxon>
        <taxon>Paenibacillaceae</taxon>
        <taxon>Paenibacillus</taxon>
    </lineage>
</organism>
<name>A0A1C1A9E9_9BACL</name>
<gene>
    <name evidence="2" type="ORF">A8709_27335</name>
</gene>
<dbReference type="GO" id="GO:0016779">
    <property type="term" value="F:nucleotidyltransferase activity"/>
    <property type="evidence" value="ECO:0007669"/>
    <property type="project" value="InterPro"/>
</dbReference>